<protein>
    <submittedName>
        <fullName evidence="1">Uncharacterized protein</fullName>
    </submittedName>
</protein>
<proteinExistence type="predicted"/>
<name>A0ABR3MAZ6_9TELE</name>
<evidence type="ECO:0000313" key="1">
    <source>
        <dbReference type="EMBL" id="KAL1262267.1"/>
    </source>
</evidence>
<sequence>MLMVAVGDEVVSCVYSSGLKMAPVCEGHALSLSCVRSAAGASRCLSLRGSPQCWESLTSCFGEQTDRQKPFTPVHTGRHQQTIRLHLSV</sequence>
<dbReference type="EMBL" id="JAYMGO010000014">
    <property type="protein sequence ID" value="KAL1262267.1"/>
    <property type="molecule type" value="Genomic_DNA"/>
</dbReference>
<reference evidence="1 2" key="1">
    <citation type="submission" date="2023-09" db="EMBL/GenBank/DDBJ databases">
        <authorList>
            <person name="Wang M."/>
        </authorList>
    </citation>
    <scope>NUCLEOTIDE SEQUENCE [LARGE SCALE GENOMIC DNA]</scope>
    <source>
        <strain evidence="1">GT-2023</strain>
        <tissue evidence="1">Liver</tissue>
    </source>
</reference>
<comment type="caution">
    <text evidence="1">The sequence shown here is derived from an EMBL/GenBank/DDBJ whole genome shotgun (WGS) entry which is preliminary data.</text>
</comment>
<evidence type="ECO:0000313" key="2">
    <source>
        <dbReference type="Proteomes" id="UP001558613"/>
    </source>
</evidence>
<accession>A0ABR3MAZ6</accession>
<dbReference type="Proteomes" id="UP001558613">
    <property type="component" value="Unassembled WGS sequence"/>
</dbReference>
<keyword evidence="2" id="KW-1185">Reference proteome</keyword>
<gene>
    <name evidence="1" type="ORF">QQF64_007532</name>
</gene>
<organism evidence="1 2">
    <name type="scientific">Cirrhinus molitorella</name>
    <name type="common">mud carp</name>
    <dbReference type="NCBI Taxonomy" id="172907"/>
    <lineage>
        <taxon>Eukaryota</taxon>
        <taxon>Metazoa</taxon>
        <taxon>Chordata</taxon>
        <taxon>Craniata</taxon>
        <taxon>Vertebrata</taxon>
        <taxon>Euteleostomi</taxon>
        <taxon>Actinopterygii</taxon>
        <taxon>Neopterygii</taxon>
        <taxon>Teleostei</taxon>
        <taxon>Ostariophysi</taxon>
        <taxon>Cypriniformes</taxon>
        <taxon>Cyprinidae</taxon>
        <taxon>Labeoninae</taxon>
        <taxon>Labeonini</taxon>
        <taxon>Cirrhinus</taxon>
    </lineage>
</organism>